<proteinExistence type="predicted"/>
<dbReference type="Proteomes" id="UP000317893">
    <property type="component" value="Unassembled WGS sequence"/>
</dbReference>
<sequence>MPPSRVLDTRTTAGGARPLPVGQTLLGLRLPRFGNPATAVLATVTVVSPATAGWVRLGGPDGTSSVTYAAGETTSNTVLAWMDGSPSEQLPVTVFGAPVHVVVDVTAVVDDGYSPSGVVAVPLPGGPVRIADSRRGLGIGTLPGGAARSLPVSSSLRDQDTWGVLQNVTAIPTRPTWLVAYPSGTPRPGTSSLLAAPPSPCAATVLTGLSAGGSEDLYSLAGPTDVVSDVSARVQLFPSTAQLGGFARIPETLAAVPPATRSR</sequence>
<dbReference type="AlphaFoldDB" id="A0A542DX02"/>
<evidence type="ECO:0000313" key="2">
    <source>
        <dbReference type="Proteomes" id="UP000317893"/>
    </source>
</evidence>
<protein>
    <submittedName>
        <fullName evidence="1">Uncharacterized protein</fullName>
    </submittedName>
</protein>
<gene>
    <name evidence="1" type="ORF">FB458_0685</name>
</gene>
<dbReference type="EMBL" id="VFMN01000001">
    <property type="protein sequence ID" value="TQJ07617.1"/>
    <property type="molecule type" value="Genomic_DNA"/>
</dbReference>
<keyword evidence="2" id="KW-1185">Reference proteome</keyword>
<dbReference type="RefSeq" id="WP_141846771.1">
    <property type="nucleotide sequence ID" value="NZ_BAAAPR010000008.1"/>
</dbReference>
<comment type="caution">
    <text evidence="1">The sequence shown here is derived from an EMBL/GenBank/DDBJ whole genome shotgun (WGS) entry which is preliminary data.</text>
</comment>
<accession>A0A542DX02</accession>
<evidence type="ECO:0000313" key="1">
    <source>
        <dbReference type="EMBL" id="TQJ07617.1"/>
    </source>
</evidence>
<reference evidence="1 2" key="1">
    <citation type="submission" date="2019-06" db="EMBL/GenBank/DDBJ databases">
        <title>Sequencing the genomes of 1000 actinobacteria strains.</title>
        <authorList>
            <person name="Klenk H.-P."/>
        </authorList>
    </citation>
    <scope>NUCLEOTIDE SEQUENCE [LARGE SCALE GENOMIC DNA]</scope>
    <source>
        <strain evidence="1 2">DSM 18607</strain>
    </source>
</reference>
<organism evidence="1 2">
    <name type="scientific">Lapillicoccus jejuensis</name>
    <dbReference type="NCBI Taxonomy" id="402171"/>
    <lineage>
        <taxon>Bacteria</taxon>
        <taxon>Bacillati</taxon>
        <taxon>Actinomycetota</taxon>
        <taxon>Actinomycetes</taxon>
        <taxon>Micrococcales</taxon>
        <taxon>Intrasporangiaceae</taxon>
        <taxon>Lapillicoccus</taxon>
    </lineage>
</organism>
<name>A0A542DX02_9MICO</name>